<dbReference type="InterPro" id="IPR037919">
    <property type="entry name" value="OGT"/>
</dbReference>
<reference evidence="6" key="1">
    <citation type="submission" date="2018-05" db="EMBL/GenBank/DDBJ databases">
        <authorList>
            <person name="Lanie J.A."/>
            <person name="Ng W.-L."/>
            <person name="Kazmierczak K.M."/>
            <person name="Andrzejewski T.M."/>
            <person name="Davidsen T.M."/>
            <person name="Wayne K.J."/>
            <person name="Tettelin H."/>
            <person name="Glass J.I."/>
            <person name="Rusch D."/>
            <person name="Podicherti R."/>
            <person name="Tsui H.-C.T."/>
            <person name="Winkler M.E."/>
        </authorList>
    </citation>
    <scope>NUCLEOTIDE SEQUENCE</scope>
</reference>
<sequence>LGKADEARDCVDKLLTLKPNDIEYRINTALSIIPIVNSVEEINFYRNKYEKGLESLKKYQYLTEKPGDTIKTNFFRLAYHARDNLELMKNTSDLFRQIIPSINYVSKNIDKQKKQKKTRVGFISEFLTQHTIGKLFSGLIKNIDRKKFDVIIFHTYKTKKGLIKDEIDNCSNKVINLSNRIKEQHKQVEKENLDIIFYPDIGMSPTTYFLAFARLAPVQIVSWGHPETTGINTIDYFLSSTLLEPNYVRRKYSERLICLSQFPLYYE</sequence>
<dbReference type="InterPro" id="IPR029489">
    <property type="entry name" value="OGT/SEC/SPY_C"/>
</dbReference>
<dbReference type="Gene3D" id="3.40.50.11380">
    <property type="match status" value="1"/>
</dbReference>
<dbReference type="Pfam" id="PF13844">
    <property type="entry name" value="Glyco_transf_41"/>
    <property type="match status" value="1"/>
</dbReference>
<evidence type="ECO:0000313" key="6">
    <source>
        <dbReference type="EMBL" id="SVD76131.1"/>
    </source>
</evidence>
<keyword evidence="4" id="KW-0802">TPR repeat</keyword>
<dbReference type="AlphaFoldDB" id="A0A382Y053"/>
<evidence type="ECO:0000256" key="1">
    <source>
        <dbReference type="ARBA" id="ARBA00004922"/>
    </source>
</evidence>
<dbReference type="PANTHER" id="PTHR44366:SF1">
    <property type="entry name" value="UDP-N-ACETYLGLUCOSAMINE--PEPTIDE N-ACETYLGLUCOSAMINYLTRANSFERASE 110 KDA SUBUNIT"/>
    <property type="match status" value="1"/>
</dbReference>
<dbReference type="EMBL" id="UINC01171524">
    <property type="protein sequence ID" value="SVD76131.1"/>
    <property type="molecule type" value="Genomic_DNA"/>
</dbReference>
<accession>A0A382Y053</accession>
<proteinExistence type="predicted"/>
<dbReference type="GO" id="GO:0097363">
    <property type="term" value="F:protein O-acetylglucosaminyltransferase activity"/>
    <property type="evidence" value="ECO:0007669"/>
    <property type="project" value="TreeGrafter"/>
</dbReference>
<protein>
    <recommendedName>
        <fullName evidence="5">O-GlcNAc transferase C-terminal domain-containing protein</fullName>
    </recommendedName>
</protein>
<keyword evidence="2" id="KW-0808">Transferase</keyword>
<feature type="non-terminal residue" evidence="6">
    <location>
        <position position="1"/>
    </location>
</feature>
<dbReference type="GO" id="GO:0006493">
    <property type="term" value="P:protein O-linked glycosylation"/>
    <property type="evidence" value="ECO:0007669"/>
    <property type="project" value="InterPro"/>
</dbReference>
<name>A0A382Y053_9ZZZZ</name>
<keyword evidence="3" id="KW-0677">Repeat</keyword>
<evidence type="ECO:0000256" key="4">
    <source>
        <dbReference type="ARBA" id="ARBA00022803"/>
    </source>
</evidence>
<comment type="pathway">
    <text evidence="1">Protein modification; protein glycosylation.</text>
</comment>
<feature type="domain" description="O-GlcNAc transferase C-terminal" evidence="5">
    <location>
        <begin position="110"/>
        <end position="259"/>
    </location>
</feature>
<gene>
    <name evidence="6" type="ORF">METZ01_LOCUS428985</name>
</gene>
<evidence type="ECO:0000256" key="3">
    <source>
        <dbReference type="ARBA" id="ARBA00022737"/>
    </source>
</evidence>
<feature type="non-terminal residue" evidence="6">
    <location>
        <position position="267"/>
    </location>
</feature>
<organism evidence="6">
    <name type="scientific">marine metagenome</name>
    <dbReference type="NCBI Taxonomy" id="408172"/>
    <lineage>
        <taxon>unclassified sequences</taxon>
        <taxon>metagenomes</taxon>
        <taxon>ecological metagenomes</taxon>
    </lineage>
</organism>
<evidence type="ECO:0000259" key="5">
    <source>
        <dbReference type="Pfam" id="PF13844"/>
    </source>
</evidence>
<evidence type="ECO:0000256" key="2">
    <source>
        <dbReference type="ARBA" id="ARBA00022679"/>
    </source>
</evidence>
<dbReference type="PANTHER" id="PTHR44366">
    <property type="entry name" value="UDP-N-ACETYLGLUCOSAMINE--PEPTIDE N-ACETYLGLUCOSAMINYLTRANSFERASE 110 KDA SUBUNIT"/>
    <property type="match status" value="1"/>
</dbReference>